<gene>
    <name evidence="2" type="primary">AVEN_213403_1</name>
    <name evidence="2" type="ORF">TNCT_693411</name>
</gene>
<proteinExistence type="predicted"/>
<accession>A0A8X6LCU4</accession>
<organism evidence="2 3">
    <name type="scientific">Trichonephila clavata</name>
    <name type="common">Joro spider</name>
    <name type="synonym">Nephila clavata</name>
    <dbReference type="NCBI Taxonomy" id="2740835"/>
    <lineage>
        <taxon>Eukaryota</taxon>
        <taxon>Metazoa</taxon>
        <taxon>Ecdysozoa</taxon>
        <taxon>Arthropoda</taxon>
        <taxon>Chelicerata</taxon>
        <taxon>Arachnida</taxon>
        <taxon>Araneae</taxon>
        <taxon>Araneomorphae</taxon>
        <taxon>Entelegynae</taxon>
        <taxon>Araneoidea</taxon>
        <taxon>Nephilidae</taxon>
        <taxon>Trichonephila</taxon>
    </lineage>
</organism>
<dbReference type="OrthoDB" id="6431738at2759"/>
<evidence type="ECO:0000313" key="2">
    <source>
        <dbReference type="EMBL" id="GFR05035.1"/>
    </source>
</evidence>
<dbReference type="AlphaFoldDB" id="A0A8X6LCU4"/>
<dbReference type="EMBL" id="BMAO01025807">
    <property type="protein sequence ID" value="GFR05035.1"/>
    <property type="molecule type" value="Genomic_DNA"/>
</dbReference>
<feature type="region of interest" description="Disordered" evidence="1">
    <location>
        <begin position="135"/>
        <end position="154"/>
    </location>
</feature>
<reference evidence="2" key="1">
    <citation type="submission" date="2020-07" db="EMBL/GenBank/DDBJ databases">
        <title>Multicomponent nature underlies the extraordinary mechanical properties of spider dragline silk.</title>
        <authorList>
            <person name="Kono N."/>
            <person name="Nakamura H."/>
            <person name="Mori M."/>
            <person name="Yoshida Y."/>
            <person name="Ohtoshi R."/>
            <person name="Malay A.D."/>
            <person name="Moran D.A.P."/>
            <person name="Tomita M."/>
            <person name="Numata K."/>
            <person name="Arakawa K."/>
        </authorList>
    </citation>
    <scope>NUCLEOTIDE SEQUENCE</scope>
</reference>
<evidence type="ECO:0000313" key="3">
    <source>
        <dbReference type="Proteomes" id="UP000887116"/>
    </source>
</evidence>
<comment type="caution">
    <text evidence="2">The sequence shown here is derived from an EMBL/GenBank/DDBJ whole genome shotgun (WGS) entry which is preliminary data.</text>
</comment>
<sequence>MLPEVHPSQTILKRIKEKEFPDNKCLWSVRRGPHREPPGEVPVCPGGVLPDAVPKPAHKVRQAPTPASFTPDGQFAGDRATLLRAPRGQDPHRDTYPGHAAQWEFLQLALYAPSVTHGWGTPGIRACPRPEVAHVHGRSPHASPREPQEIAFVG</sequence>
<protein>
    <submittedName>
        <fullName evidence="2">Uncharacterized protein</fullName>
    </submittedName>
</protein>
<keyword evidence="3" id="KW-1185">Reference proteome</keyword>
<dbReference type="Proteomes" id="UP000887116">
    <property type="component" value="Unassembled WGS sequence"/>
</dbReference>
<name>A0A8X6LCU4_TRICU</name>
<evidence type="ECO:0000256" key="1">
    <source>
        <dbReference type="SAM" id="MobiDB-lite"/>
    </source>
</evidence>